<dbReference type="PANTHER" id="PTHR43969">
    <property type="entry name" value="GLUTATHIONE S TRANSFERASE D10, ISOFORM A-RELATED"/>
    <property type="match status" value="1"/>
</dbReference>
<feature type="domain" description="GST N-terminal" evidence="3">
    <location>
        <begin position="1"/>
        <end position="82"/>
    </location>
</feature>
<dbReference type="Gene3D" id="1.20.1050.10">
    <property type="match status" value="1"/>
</dbReference>
<dbReference type="GO" id="GO:0003824">
    <property type="term" value="F:catalytic activity"/>
    <property type="evidence" value="ECO:0007669"/>
    <property type="project" value="UniProtKB-ARBA"/>
</dbReference>
<comment type="similarity">
    <text evidence="2">Belongs to the GST superfamily.</text>
</comment>
<dbReference type="InterPro" id="IPR010987">
    <property type="entry name" value="Glutathione-S-Trfase_C-like"/>
</dbReference>
<evidence type="ECO:0000256" key="2">
    <source>
        <dbReference type="RuleBase" id="RU003494"/>
    </source>
</evidence>
<feature type="domain" description="GST C-terminal" evidence="4">
    <location>
        <begin position="88"/>
        <end position="214"/>
    </location>
</feature>
<evidence type="ECO:0000259" key="4">
    <source>
        <dbReference type="PROSITE" id="PS50405"/>
    </source>
</evidence>
<dbReference type="Pfam" id="PF02798">
    <property type="entry name" value="GST_N"/>
    <property type="match status" value="1"/>
</dbReference>
<dbReference type="Proteomes" id="UP001558652">
    <property type="component" value="Unassembled WGS sequence"/>
</dbReference>
<evidence type="ECO:0000313" key="5">
    <source>
        <dbReference type="EMBL" id="KAL1122142.1"/>
    </source>
</evidence>
<evidence type="ECO:0000256" key="1">
    <source>
        <dbReference type="ARBA" id="ARBA00011738"/>
    </source>
</evidence>
<dbReference type="SFLD" id="SFLDS00019">
    <property type="entry name" value="Glutathione_Transferase_(cytos"/>
    <property type="match status" value="1"/>
</dbReference>
<name>A0ABD0YGI8_9HEMI</name>
<dbReference type="FunFam" id="1.20.1050.10:FF:000007">
    <property type="entry name" value="Glutathione S-transferase 1-1"/>
    <property type="match status" value="1"/>
</dbReference>
<dbReference type="SFLD" id="SFLDG01153">
    <property type="entry name" value="Main.4:_Theta-like"/>
    <property type="match status" value="1"/>
</dbReference>
<reference evidence="5 6" key="1">
    <citation type="submission" date="2024-07" db="EMBL/GenBank/DDBJ databases">
        <title>Chromosome-level genome assembly of the water stick insect Ranatra chinensis (Heteroptera: Nepidae).</title>
        <authorList>
            <person name="Liu X."/>
        </authorList>
    </citation>
    <scope>NUCLEOTIDE SEQUENCE [LARGE SCALE GENOMIC DNA]</scope>
    <source>
        <strain evidence="5">Cailab_2021Rc</strain>
        <tissue evidence="5">Muscle</tissue>
    </source>
</reference>
<dbReference type="InterPro" id="IPR040079">
    <property type="entry name" value="Glutathione_S-Trfase"/>
</dbReference>
<dbReference type="SFLD" id="SFLDG00358">
    <property type="entry name" value="Main_(cytGST)"/>
    <property type="match status" value="1"/>
</dbReference>
<gene>
    <name evidence="5" type="ORF">AAG570_003547</name>
</gene>
<dbReference type="FunFam" id="3.40.30.10:FF:000034">
    <property type="entry name" value="glutathione S-transferase 1"/>
    <property type="match status" value="1"/>
</dbReference>
<dbReference type="Gene3D" id="3.40.30.10">
    <property type="entry name" value="Glutaredoxin"/>
    <property type="match status" value="1"/>
</dbReference>
<dbReference type="SUPFAM" id="SSF47616">
    <property type="entry name" value="GST C-terminal domain-like"/>
    <property type="match status" value="1"/>
</dbReference>
<dbReference type="InterPro" id="IPR036249">
    <property type="entry name" value="Thioredoxin-like_sf"/>
</dbReference>
<proteinExistence type="inferred from homology"/>
<dbReference type="PANTHER" id="PTHR43969:SF9">
    <property type="entry name" value="GLUTATHIONE S TRANSFERASE D10, ISOFORM A-RELATED"/>
    <property type="match status" value="1"/>
</dbReference>
<dbReference type="InterPro" id="IPR004046">
    <property type="entry name" value="GST_C"/>
</dbReference>
<evidence type="ECO:0000259" key="3">
    <source>
        <dbReference type="PROSITE" id="PS50404"/>
    </source>
</evidence>
<dbReference type="PROSITE" id="PS50405">
    <property type="entry name" value="GST_CTER"/>
    <property type="match status" value="1"/>
</dbReference>
<dbReference type="InterPro" id="IPR004045">
    <property type="entry name" value="Glutathione_S-Trfase_N"/>
</dbReference>
<dbReference type="EMBL" id="JBFDAA010000014">
    <property type="protein sequence ID" value="KAL1122142.1"/>
    <property type="molecule type" value="Genomic_DNA"/>
</dbReference>
<comment type="subunit">
    <text evidence="1">Homodimer.</text>
</comment>
<organism evidence="5 6">
    <name type="scientific">Ranatra chinensis</name>
    <dbReference type="NCBI Taxonomy" id="642074"/>
    <lineage>
        <taxon>Eukaryota</taxon>
        <taxon>Metazoa</taxon>
        <taxon>Ecdysozoa</taxon>
        <taxon>Arthropoda</taxon>
        <taxon>Hexapoda</taxon>
        <taxon>Insecta</taxon>
        <taxon>Pterygota</taxon>
        <taxon>Neoptera</taxon>
        <taxon>Paraneoptera</taxon>
        <taxon>Hemiptera</taxon>
        <taxon>Heteroptera</taxon>
        <taxon>Panheteroptera</taxon>
        <taxon>Nepomorpha</taxon>
        <taxon>Nepidae</taxon>
        <taxon>Ranatrinae</taxon>
        <taxon>Ranatra</taxon>
    </lineage>
</organism>
<evidence type="ECO:0000313" key="6">
    <source>
        <dbReference type="Proteomes" id="UP001558652"/>
    </source>
</evidence>
<dbReference type="CDD" id="cd03045">
    <property type="entry name" value="GST_N_Delta_Epsilon"/>
    <property type="match status" value="1"/>
</dbReference>
<dbReference type="CDD" id="cd03177">
    <property type="entry name" value="GST_C_Delta_Epsilon"/>
    <property type="match status" value="1"/>
</dbReference>
<keyword evidence="6" id="KW-1185">Reference proteome</keyword>
<accession>A0ABD0YGI8</accession>
<dbReference type="InterPro" id="IPR036282">
    <property type="entry name" value="Glutathione-S-Trfase_C_sf"/>
</dbReference>
<protein>
    <submittedName>
        <fullName evidence="5">Uncharacterized protein</fullName>
    </submittedName>
</protein>
<comment type="caution">
    <text evidence="5">The sequence shown here is derived from an EMBL/GenBank/DDBJ whole genome shotgun (WGS) entry which is preliminary data.</text>
</comment>
<dbReference type="PROSITE" id="PS50404">
    <property type="entry name" value="GST_NTER"/>
    <property type="match status" value="1"/>
</dbReference>
<dbReference type="SUPFAM" id="SSF52833">
    <property type="entry name" value="Thioredoxin-like"/>
    <property type="match status" value="1"/>
</dbReference>
<sequence>MSLELYYLGPSPPCRAVMLLLKAIDLSPEMKPVNVMEGEHLSEEFLQLNPQHTIPVLVDDGFPIAESRSIMMYLADNYTENESLYPKDPKQRAIVNQRLFFDIGTLFTRFAECYHPVIWKGEGINENLVVKVEEAFSILNTFLEGHDWVAGDEMTIADFSIVVTVSTAEGVGFDLSPYSNVVDWLQRCKDNMVDYEEVNQANLDHFVEHWKGKLGEQGE</sequence>
<dbReference type="Pfam" id="PF00043">
    <property type="entry name" value="GST_C"/>
    <property type="match status" value="1"/>
</dbReference>
<dbReference type="AlphaFoldDB" id="A0ABD0YGI8"/>